<dbReference type="EMBL" id="CP017248">
    <property type="protein sequence ID" value="AOR29941.1"/>
    <property type="molecule type" value="Genomic_DNA"/>
</dbReference>
<accession>A0A1D7Y2X7</accession>
<dbReference type="Proteomes" id="UP000094960">
    <property type="component" value="Chromosome"/>
</dbReference>
<sequence>MNESVSVQALAPAALPLRRNWRFQVFWSGAVASLLGLKMAGLAYPLLILGLTGFPATAGAFGAPHHPMMARHRALSVQQIGAQVG</sequence>
<dbReference type="RefSeq" id="WP_069776595.1">
    <property type="nucleotide sequence ID" value="NZ_CP017248.1"/>
</dbReference>
<name>A0A1D7Y2X7_9ACTN</name>
<keyword evidence="1" id="KW-0472">Membrane</keyword>
<evidence type="ECO:0000313" key="2">
    <source>
        <dbReference type="EMBL" id="AOR29941.1"/>
    </source>
</evidence>
<proteinExistence type="predicted"/>
<keyword evidence="3" id="KW-1185">Reference proteome</keyword>
<dbReference type="AlphaFoldDB" id="A0A1D7Y2X7"/>
<feature type="transmembrane region" description="Helical" evidence="1">
    <location>
        <begin position="42"/>
        <end position="63"/>
    </location>
</feature>
<keyword evidence="1" id="KW-1133">Transmembrane helix</keyword>
<gene>
    <name evidence="2" type="ORF">BFF78_01565</name>
</gene>
<protein>
    <recommendedName>
        <fullName evidence="4">MFS transporter</fullName>
    </recommendedName>
</protein>
<dbReference type="KEGG" id="spun:BFF78_01565"/>
<evidence type="ECO:0000313" key="3">
    <source>
        <dbReference type="Proteomes" id="UP000094960"/>
    </source>
</evidence>
<organism evidence="2 3">
    <name type="scientific">Streptomyces fodineus</name>
    <dbReference type="NCBI Taxonomy" id="1904616"/>
    <lineage>
        <taxon>Bacteria</taxon>
        <taxon>Bacillati</taxon>
        <taxon>Actinomycetota</taxon>
        <taxon>Actinomycetes</taxon>
        <taxon>Kitasatosporales</taxon>
        <taxon>Streptomycetaceae</taxon>
        <taxon>Streptomyces</taxon>
    </lineage>
</organism>
<reference evidence="3" key="1">
    <citation type="submission" date="2016-09" db="EMBL/GenBank/DDBJ databases">
        <title>Streptomyces puniciscabiei strain:TW1S1 Genome sequencing and assembly.</title>
        <authorList>
            <person name="Kim M.-K."/>
            <person name="Kim S.B."/>
        </authorList>
    </citation>
    <scope>NUCLEOTIDE SEQUENCE [LARGE SCALE GENOMIC DNA]</scope>
    <source>
        <strain evidence="3">TW1S1</strain>
    </source>
</reference>
<keyword evidence="1" id="KW-0812">Transmembrane</keyword>
<evidence type="ECO:0000256" key="1">
    <source>
        <dbReference type="SAM" id="Phobius"/>
    </source>
</evidence>
<evidence type="ECO:0008006" key="4">
    <source>
        <dbReference type="Google" id="ProtNLM"/>
    </source>
</evidence>